<feature type="domain" description="ESPR" evidence="1">
    <location>
        <begin position="1"/>
        <end position="23"/>
    </location>
</feature>
<sequence>MNRTYRVVWNSAMGAWQAVAETA</sequence>
<organism evidence="2 3">
    <name type="scientific">Ramlibacter aquaticus</name>
    <dbReference type="NCBI Taxonomy" id="2780094"/>
    <lineage>
        <taxon>Bacteria</taxon>
        <taxon>Pseudomonadati</taxon>
        <taxon>Pseudomonadota</taxon>
        <taxon>Betaproteobacteria</taxon>
        <taxon>Burkholderiales</taxon>
        <taxon>Comamonadaceae</taxon>
        <taxon>Ramlibacter</taxon>
    </lineage>
</organism>
<dbReference type="Proteomes" id="UP000715965">
    <property type="component" value="Unassembled WGS sequence"/>
</dbReference>
<evidence type="ECO:0000313" key="2">
    <source>
        <dbReference type="EMBL" id="MBE7940072.1"/>
    </source>
</evidence>
<evidence type="ECO:0000259" key="1">
    <source>
        <dbReference type="Pfam" id="PF13018"/>
    </source>
</evidence>
<protein>
    <recommendedName>
        <fullName evidence="1">ESPR domain-containing protein</fullName>
    </recommendedName>
</protein>
<keyword evidence="3" id="KW-1185">Reference proteome</keyword>
<dbReference type="InterPro" id="IPR024973">
    <property type="entry name" value="ESPR"/>
</dbReference>
<proteinExistence type="predicted"/>
<dbReference type="RefSeq" id="WP_193779632.1">
    <property type="nucleotide sequence ID" value="NZ_JADDOJ010000015.1"/>
</dbReference>
<evidence type="ECO:0000313" key="3">
    <source>
        <dbReference type="Proteomes" id="UP000715965"/>
    </source>
</evidence>
<name>A0ABR9SDD7_9BURK</name>
<comment type="caution">
    <text evidence="2">The sequence shown here is derived from an EMBL/GenBank/DDBJ whole genome shotgun (WGS) entry which is preliminary data.</text>
</comment>
<reference evidence="2 3" key="1">
    <citation type="submission" date="2020-10" db="EMBL/GenBank/DDBJ databases">
        <title>Draft genome of Ramlibacter aquaticus LMG 30558.</title>
        <authorList>
            <person name="Props R."/>
        </authorList>
    </citation>
    <scope>NUCLEOTIDE SEQUENCE [LARGE SCALE GENOMIC DNA]</scope>
    <source>
        <strain evidence="2 3">LMG 30558</strain>
    </source>
</reference>
<accession>A0ABR9SDD7</accession>
<gene>
    <name evidence="2" type="ORF">IM725_05740</name>
</gene>
<dbReference type="Pfam" id="PF13018">
    <property type="entry name" value="ESPR"/>
    <property type="match status" value="1"/>
</dbReference>
<dbReference type="EMBL" id="JADDOJ010000015">
    <property type="protein sequence ID" value="MBE7940072.1"/>
    <property type="molecule type" value="Genomic_DNA"/>
</dbReference>